<evidence type="ECO:0000313" key="3">
    <source>
        <dbReference type="Proteomes" id="UP000325315"/>
    </source>
</evidence>
<reference evidence="3" key="1">
    <citation type="journal article" date="2019" name="Plant Biotechnol. J.">
        <title>Genome sequencing of the Australian wild diploid species Gossypium australe highlights disease resistance and delayed gland morphogenesis.</title>
        <authorList>
            <person name="Cai Y."/>
            <person name="Cai X."/>
            <person name="Wang Q."/>
            <person name="Wang P."/>
            <person name="Zhang Y."/>
            <person name="Cai C."/>
            <person name="Xu Y."/>
            <person name="Wang K."/>
            <person name="Zhou Z."/>
            <person name="Wang C."/>
            <person name="Geng S."/>
            <person name="Li B."/>
            <person name="Dong Q."/>
            <person name="Hou Y."/>
            <person name="Wang H."/>
            <person name="Ai P."/>
            <person name="Liu Z."/>
            <person name="Yi F."/>
            <person name="Sun M."/>
            <person name="An G."/>
            <person name="Cheng J."/>
            <person name="Zhang Y."/>
            <person name="Shi Q."/>
            <person name="Xie Y."/>
            <person name="Shi X."/>
            <person name="Chang Y."/>
            <person name="Huang F."/>
            <person name="Chen Y."/>
            <person name="Hong S."/>
            <person name="Mi L."/>
            <person name="Sun Q."/>
            <person name="Zhang L."/>
            <person name="Zhou B."/>
            <person name="Peng R."/>
            <person name="Zhang X."/>
            <person name="Liu F."/>
        </authorList>
    </citation>
    <scope>NUCLEOTIDE SEQUENCE [LARGE SCALE GENOMIC DNA]</scope>
    <source>
        <strain evidence="3">cv. PA1801</strain>
    </source>
</reference>
<accession>A0A5B6W8E8</accession>
<keyword evidence="3" id="KW-1185">Reference proteome</keyword>
<sequence length="202" mass="22899">MAVKIDLEKAYDRVRWDFVKASLKAAGIPSNLIKIIMNAISTSTVQVLWNGSPTPKFKPVRRIRQMCPLSPYLFILSASTREWCSIRLSHSGPNLLHLFFADDLFIFSKADMKHSGLLKNMLGNFCELSGHKTVLLSIPSYLMQSIWCQGFVTQSKRWQDNSSGVLLISISHRGIKIRRLGNQNKAFMMKIGYSFVTKTEAL</sequence>
<dbReference type="PROSITE" id="PS50878">
    <property type="entry name" value="RT_POL"/>
    <property type="match status" value="1"/>
</dbReference>
<proteinExistence type="predicted"/>
<organism evidence="2 3">
    <name type="scientific">Gossypium australe</name>
    <dbReference type="NCBI Taxonomy" id="47621"/>
    <lineage>
        <taxon>Eukaryota</taxon>
        <taxon>Viridiplantae</taxon>
        <taxon>Streptophyta</taxon>
        <taxon>Embryophyta</taxon>
        <taxon>Tracheophyta</taxon>
        <taxon>Spermatophyta</taxon>
        <taxon>Magnoliopsida</taxon>
        <taxon>eudicotyledons</taxon>
        <taxon>Gunneridae</taxon>
        <taxon>Pentapetalae</taxon>
        <taxon>rosids</taxon>
        <taxon>malvids</taxon>
        <taxon>Malvales</taxon>
        <taxon>Malvaceae</taxon>
        <taxon>Malvoideae</taxon>
        <taxon>Gossypium</taxon>
    </lineage>
</organism>
<dbReference type="InterPro" id="IPR000477">
    <property type="entry name" value="RT_dom"/>
</dbReference>
<protein>
    <submittedName>
        <fullName evidence="2">Retrovirus-related Pol polyprotein from type-2 retrotransposable element R2DM</fullName>
    </submittedName>
</protein>
<gene>
    <name evidence="2" type="ORF">EPI10_011054</name>
</gene>
<name>A0A5B6W8E8_9ROSI</name>
<feature type="domain" description="Reverse transcriptase" evidence="1">
    <location>
        <begin position="1"/>
        <end position="195"/>
    </location>
</feature>
<dbReference type="PANTHER" id="PTHR19446">
    <property type="entry name" value="REVERSE TRANSCRIPTASES"/>
    <property type="match status" value="1"/>
</dbReference>
<dbReference type="Proteomes" id="UP000325315">
    <property type="component" value="Unassembled WGS sequence"/>
</dbReference>
<dbReference type="EMBL" id="SMMG02000004">
    <property type="protein sequence ID" value="KAA3477142.1"/>
    <property type="molecule type" value="Genomic_DNA"/>
</dbReference>
<dbReference type="OrthoDB" id="1937198at2759"/>
<dbReference type="Pfam" id="PF00078">
    <property type="entry name" value="RVT_1"/>
    <property type="match status" value="1"/>
</dbReference>
<comment type="caution">
    <text evidence="2">The sequence shown here is derived from an EMBL/GenBank/DDBJ whole genome shotgun (WGS) entry which is preliminary data.</text>
</comment>
<evidence type="ECO:0000313" key="2">
    <source>
        <dbReference type="EMBL" id="KAA3477142.1"/>
    </source>
</evidence>
<dbReference type="AlphaFoldDB" id="A0A5B6W8E8"/>
<evidence type="ECO:0000259" key="1">
    <source>
        <dbReference type="PROSITE" id="PS50878"/>
    </source>
</evidence>